<dbReference type="EMBL" id="FUYH01000011">
    <property type="protein sequence ID" value="SKA91469.1"/>
    <property type="molecule type" value="Genomic_DNA"/>
</dbReference>
<evidence type="ECO:0000313" key="1">
    <source>
        <dbReference type="EMBL" id="SKA91469.1"/>
    </source>
</evidence>
<accession>A0A1T4XPH9</accession>
<evidence type="ECO:0000313" key="2">
    <source>
        <dbReference type="Proteomes" id="UP000190105"/>
    </source>
</evidence>
<organism evidence="1 2">
    <name type="scientific">Caloramator quimbayensis</name>
    <dbReference type="NCBI Taxonomy" id="1147123"/>
    <lineage>
        <taxon>Bacteria</taxon>
        <taxon>Bacillati</taxon>
        <taxon>Bacillota</taxon>
        <taxon>Clostridia</taxon>
        <taxon>Eubacteriales</taxon>
        <taxon>Clostridiaceae</taxon>
        <taxon>Caloramator</taxon>
    </lineage>
</organism>
<sequence length="54" mass="6807">MDAKVNNRKEYLKKYRAENKESINAYQRQWRAEHPEKVKEYNQRYWAKKLQLAY</sequence>
<name>A0A1T4XPH9_9CLOT</name>
<dbReference type="AlphaFoldDB" id="A0A1T4XPH9"/>
<dbReference type="RefSeq" id="WP_179122236.1">
    <property type="nucleotide sequence ID" value="NZ_FUYH01000011.1"/>
</dbReference>
<dbReference type="STRING" id="1147123.SAMN05443428_11165"/>
<gene>
    <name evidence="1" type="ORF">SAMN05443428_11165</name>
</gene>
<keyword evidence="2" id="KW-1185">Reference proteome</keyword>
<reference evidence="2" key="1">
    <citation type="submission" date="2017-02" db="EMBL/GenBank/DDBJ databases">
        <authorList>
            <person name="Varghese N."/>
            <person name="Submissions S."/>
        </authorList>
    </citation>
    <scope>NUCLEOTIDE SEQUENCE [LARGE SCALE GENOMIC DNA]</scope>
    <source>
        <strain evidence="2">USBA 833</strain>
    </source>
</reference>
<proteinExistence type="predicted"/>
<dbReference type="Proteomes" id="UP000190105">
    <property type="component" value="Unassembled WGS sequence"/>
</dbReference>
<protein>
    <submittedName>
        <fullName evidence="1">Uncharacterized protein</fullName>
    </submittedName>
</protein>